<sequence>MFNERKFDDDQLVSAAQQGNQPALEQLILRHQRWIYNIAIRMVGNPRDAEDVTQEILLKLIAKLNTFQRKSSFRTWLYRITAHHVLDMKKRPQEERFVSFERLGALIDQTSDEEYLDARMASPDSAILVEDTRIRCMMGMLLCLDRSQRLVFILGVIYGVTAQFGGDVLEISPENFRQQLARARKQLFNFMDEKCGLVKPTNPCRCIRKTRAAIAAGRVDPEHLQFYSQHLHSAKTMAAQHVQTVTLDDIARLRDQQFFQNQPF</sequence>
<reference evidence="7" key="1">
    <citation type="journal article" date="2015" name="PeerJ">
        <title>First genomic representation of candidate bacterial phylum KSB3 points to enhanced environmental sensing as a trigger of wastewater bulking.</title>
        <authorList>
            <person name="Sekiguchi Y."/>
            <person name="Ohashi A."/>
            <person name="Parks D.H."/>
            <person name="Yamauchi T."/>
            <person name="Tyson G.W."/>
            <person name="Hugenholtz P."/>
        </authorList>
    </citation>
    <scope>NUCLEOTIDE SEQUENCE [LARGE SCALE GENOMIC DNA]</scope>
</reference>
<protein>
    <submittedName>
        <fullName evidence="7">RNA polymerase sigma factor</fullName>
    </submittedName>
</protein>
<evidence type="ECO:0000256" key="3">
    <source>
        <dbReference type="ARBA" id="ARBA00023082"/>
    </source>
</evidence>
<dbReference type="InterPro" id="IPR013325">
    <property type="entry name" value="RNA_pol_sigma_r2"/>
</dbReference>
<dbReference type="InterPro" id="IPR007627">
    <property type="entry name" value="RNA_pol_sigma70_r2"/>
</dbReference>
<evidence type="ECO:0000313" key="8">
    <source>
        <dbReference type="Proteomes" id="UP000030700"/>
    </source>
</evidence>
<evidence type="ECO:0000256" key="1">
    <source>
        <dbReference type="ARBA" id="ARBA00010641"/>
    </source>
</evidence>
<dbReference type="InterPro" id="IPR014284">
    <property type="entry name" value="RNA_pol_sigma-70_dom"/>
</dbReference>
<dbReference type="SUPFAM" id="SSF88659">
    <property type="entry name" value="Sigma3 and sigma4 domains of RNA polymerase sigma factors"/>
    <property type="match status" value="1"/>
</dbReference>
<dbReference type="AlphaFoldDB" id="A0A0S6W3V4"/>
<dbReference type="GO" id="GO:0016987">
    <property type="term" value="F:sigma factor activity"/>
    <property type="evidence" value="ECO:0007669"/>
    <property type="project" value="UniProtKB-KW"/>
</dbReference>
<dbReference type="EMBL" id="DF820459">
    <property type="protein sequence ID" value="GAK53115.1"/>
    <property type="molecule type" value="Genomic_DNA"/>
</dbReference>
<keyword evidence="5" id="KW-0804">Transcription</keyword>
<dbReference type="GO" id="GO:0003677">
    <property type="term" value="F:DNA binding"/>
    <property type="evidence" value="ECO:0007669"/>
    <property type="project" value="UniProtKB-KW"/>
</dbReference>
<dbReference type="STRING" id="1499966.U14_04375"/>
<keyword evidence="3" id="KW-0731">Sigma factor</keyword>
<proteinExistence type="inferred from homology"/>
<organism evidence="7">
    <name type="scientific">Candidatus Moduliflexus flocculans</name>
    <dbReference type="NCBI Taxonomy" id="1499966"/>
    <lineage>
        <taxon>Bacteria</taxon>
        <taxon>Candidatus Moduliflexota</taxon>
        <taxon>Candidatus Moduliflexia</taxon>
        <taxon>Candidatus Moduliflexales</taxon>
        <taxon>Candidatus Moduliflexaceae</taxon>
    </lineage>
</organism>
<dbReference type="Gene3D" id="1.10.10.10">
    <property type="entry name" value="Winged helix-like DNA-binding domain superfamily/Winged helix DNA-binding domain"/>
    <property type="match status" value="1"/>
</dbReference>
<evidence type="ECO:0000256" key="4">
    <source>
        <dbReference type="ARBA" id="ARBA00023125"/>
    </source>
</evidence>
<feature type="domain" description="RNA polymerase sigma-70 region 2" evidence="6">
    <location>
        <begin position="27"/>
        <end position="91"/>
    </location>
</feature>
<accession>A0A0S6W3V4</accession>
<dbReference type="Gene3D" id="1.10.1740.10">
    <property type="match status" value="1"/>
</dbReference>
<dbReference type="PANTHER" id="PTHR43133">
    <property type="entry name" value="RNA POLYMERASE ECF-TYPE SIGMA FACTO"/>
    <property type="match status" value="1"/>
</dbReference>
<name>A0A0S6W3V4_9BACT</name>
<dbReference type="GO" id="GO:0006352">
    <property type="term" value="P:DNA-templated transcription initiation"/>
    <property type="evidence" value="ECO:0007669"/>
    <property type="project" value="InterPro"/>
</dbReference>
<dbReference type="NCBIfam" id="TIGR02937">
    <property type="entry name" value="sigma70-ECF"/>
    <property type="match status" value="1"/>
</dbReference>
<evidence type="ECO:0000313" key="7">
    <source>
        <dbReference type="EMBL" id="GAK53115.1"/>
    </source>
</evidence>
<gene>
    <name evidence="7" type="ORF">U14_04375</name>
</gene>
<evidence type="ECO:0000256" key="5">
    <source>
        <dbReference type="ARBA" id="ARBA00023163"/>
    </source>
</evidence>
<keyword evidence="4" id="KW-0238">DNA-binding</keyword>
<dbReference type="HOGENOM" id="CLU_047691_0_0_0"/>
<dbReference type="PANTHER" id="PTHR43133:SF8">
    <property type="entry name" value="RNA POLYMERASE SIGMA FACTOR HI_1459-RELATED"/>
    <property type="match status" value="1"/>
</dbReference>
<dbReference type="InterPro" id="IPR013324">
    <property type="entry name" value="RNA_pol_sigma_r3/r4-like"/>
</dbReference>
<keyword evidence="8" id="KW-1185">Reference proteome</keyword>
<evidence type="ECO:0000259" key="6">
    <source>
        <dbReference type="Pfam" id="PF04542"/>
    </source>
</evidence>
<keyword evidence="2" id="KW-0805">Transcription regulation</keyword>
<dbReference type="SUPFAM" id="SSF88946">
    <property type="entry name" value="Sigma2 domain of RNA polymerase sigma factors"/>
    <property type="match status" value="1"/>
</dbReference>
<comment type="similarity">
    <text evidence="1">Belongs to the sigma-70 factor family. ECF subfamily.</text>
</comment>
<dbReference type="Proteomes" id="UP000030700">
    <property type="component" value="Unassembled WGS sequence"/>
</dbReference>
<dbReference type="Pfam" id="PF04542">
    <property type="entry name" value="Sigma70_r2"/>
    <property type="match status" value="1"/>
</dbReference>
<evidence type="ECO:0000256" key="2">
    <source>
        <dbReference type="ARBA" id="ARBA00023015"/>
    </source>
</evidence>
<dbReference type="InterPro" id="IPR036388">
    <property type="entry name" value="WH-like_DNA-bd_sf"/>
</dbReference>
<dbReference type="InterPro" id="IPR039425">
    <property type="entry name" value="RNA_pol_sigma-70-like"/>
</dbReference>